<accession>A0A8T0ELP2</accession>
<feature type="chain" id="PRO_5035887311" evidence="5">
    <location>
        <begin position="19"/>
        <end position="413"/>
    </location>
</feature>
<feature type="domain" description="Serpin" evidence="6">
    <location>
        <begin position="49"/>
        <end position="413"/>
    </location>
</feature>
<name>A0A8T0ELP2_ARGBR</name>
<dbReference type="Pfam" id="PF00079">
    <property type="entry name" value="Serpin"/>
    <property type="match status" value="1"/>
</dbReference>
<dbReference type="PROSITE" id="PS00284">
    <property type="entry name" value="SERPIN"/>
    <property type="match status" value="1"/>
</dbReference>
<evidence type="ECO:0000256" key="5">
    <source>
        <dbReference type="SAM" id="SignalP"/>
    </source>
</evidence>
<organism evidence="7 8">
    <name type="scientific">Argiope bruennichi</name>
    <name type="common">Wasp spider</name>
    <name type="synonym">Aranea bruennichi</name>
    <dbReference type="NCBI Taxonomy" id="94029"/>
    <lineage>
        <taxon>Eukaryota</taxon>
        <taxon>Metazoa</taxon>
        <taxon>Ecdysozoa</taxon>
        <taxon>Arthropoda</taxon>
        <taxon>Chelicerata</taxon>
        <taxon>Arachnida</taxon>
        <taxon>Araneae</taxon>
        <taxon>Araneomorphae</taxon>
        <taxon>Entelegynae</taxon>
        <taxon>Araneoidea</taxon>
        <taxon>Araneidae</taxon>
        <taxon>Argiope</taxon>
    </lineage>
</organism>
<evidence type="ECO:0000256" key="4">
    <source>
        <dbReference type="RuleBase" id="RU000411"/>
    </source>
</evidence>
<dbReference type="InterPro" id="IPR000215">
    <property type="entry name" value="Serpin_fam"/>
</dbReference>
<evidence type="ECO:0000256" key="2">
    <source>
        <dbReference type="ARBA" id="ARBA00022690"/>
    </source>
</evidence>
<dbReference type="InterPro" id="IPR036186">
    <property type="entry name" value="Serpin_sf"/>
</dbReference>
<dbReference type="PANTHER" id="PTHR11461:SF211">
    <property type="entry name" value="GH10112P-RELATED"/>
    <property type="match status" value="1"/>
</dbReference>
<gene>
    <name evidence="7" type="ORF">HNY73_016109</name>
</gene>
<dbReference type="InterPro" id="IPR042178">
    <property type="entry name" value="Serpin_sf_1"/>
</dbReference>
<dbReference type="PANTHER" id="PTHR11461">
    <property type="entry name" value="SERINE PROTEASE INHIBITOR, SERPIN"/>
    <property type="match status" value="1"/>
</dbReference>
<comment type="caution">
    <text evidence="7">The sequence shown here is derived from an EMBL/GenBank/DDBJ whole genome shotgun (WGS) entry which is preliminary data.</text>
</comment>
<keyword evidence="3" id="KW-0722">Serine protease inhibitor</keyword>
<dbReference type="InterPro" id="IPR042185">
    <property type="entry name" value="Serpin_sf_2"/>
</dbReference>
<evidence type="ECO:0000256" key="3">
    <source>
        <dbReference type="ARBA" id="ARBA00022900"/>
    </source>
</evidence>
<dbReference type="GO" id="GO:0004867">
    <property type="term" value="F:serine-type endopeptidase inhibitor activity"/>
    <property type="evidence" value="ECO:0007669"/>
    <property type="project" value="UniProtKB-KW"/>
</dbReference>
<dbReference type="Gene3D" id="2.30.39.10">
    <property type="entry name" value="Alpha-1-antitrypsin, domain 1"/>
    <property type="match status" value="1"/>
</dbReference>
<dbReference type="GO" id="GO:0005615">
    <property type="term" value="C:extracellular space"/>
    <property type="evidence" value="ECO:0007669"/>
    <property type="project" value="InterPro"/>
</dbReference>
<feature type="signal peptide" evidence="5">
    <location>
        <begin position="1"/>
        <end position="18"/>
    </location>
</feature>
<keyword evidence="5" id="KW-0732">Signal</keyword>
<protein>
    <submittedName>
        <fullName evidence="7">Serpin B10 like protein</fullName>
    </submittedName>
</protein>
<comment type="similarity">
    <text evidence="1 4">Belongs to the serpin family.</text>
</comment>
<dbReference type="InterPro" id="IPR023796">
    <property type="entry name" value="Serpin_dom"/>
</dbReference>
<dbReference type="EMBL" id="JABXBU010002227">
    <property type="protein sequence ID" value="KAF8773445.1"/>
    <property type="molecule type" value="Genomic_DNA"/>
</dbReference>
<evidence type="ECO:0000313" key="7">
    <source>
        <dbReference type="EMBL" id="KAF8773445.1"/>
    </source>
</evidence>
<dbReference type="Proteomes" id="UP000807504">
    <property type="component" value="Unassembled WGS sequence"/>
</dbReference>
<sequence length="413" mass="46610">MLSLVLSIGWVLFASTAALDRGYEDSCTPDEIMEDNVERLALAINDLGVSLYHKLSAEVPGNLAFSPLSLSIAFGMLFYAARQNTADELREALSYEDVGLSDDLVHASFHLLLKLLMKTDESSGYVLQSANAILVDKHLPLVPEYKKDMESLYNASVEVVDFASDTDKIIRDMNKWISMKTGGKIQSLLDRLCDCSSSVILNALYFKGTWRIQFPINKTTMEPFYNNGLESEAIQVPMMHLTARFRYLETLFYQVLELPFKQRNVSMYILLPRSQNGLRGLEKSLTSAMLSNMRMKMLDTKVTVSLPRFKVEYSKELSEQMQELGVKSIFNAGAADFSGMTPSKDMYVNQILHKALIEVNEVGSKAASLTGFASYRMWPTFEETAEFVVNHPFMVALLENRRTCFFIARVNTL</sequence>
<keyword evidence="2" id="KW-0646">Protease inhibitor</keyword>
<dbReference type="InterPro" id="IPR023795">
    <property type="entry name" value="Serpin_CS"/>
</dbReference>
<reference evidence="7" key="2">
    <citation type="submission" date="2020-06" db="EMBL/GenBank/DDBJ databases">
        <authorList>
            <person name="Sheffer M."/>
        </authorList>
    </citation>
    <scope>NUCLEOTIDE SEQUENCE</scope>
</reference>
<evidence type="ECO:0000259" key="6">
    <source>
        <dbReference type="SMART" id="SM00093"/>
    </source>
</evidence>
<evidence type="ECO:0000256" key="1">
    <source>
        <dbReference type="ARBA" id="ARBA00009500"/>
    </source>
</evidence>
<evidence type="ECO:0000313" key="8">
    <source>
        <dbReference type="Proteomes" id="UP000807504"/>
    </source>
</evidence>
<dbReference type="AlphaFoldDB" id="A0A8T0ELP2"/>
<proteinExistence type="inferred from homology"/>
<dbReference type="Gene3D" id="3.30.497.10">
    <property type="entry name" value="Antithrombin, subunit I, domain 2"/>
    <property type="match status" value="1"/>
</dbReference>
<reference evidence="7" key="1">
    <citation type="journal article" date="2020" name="bioRxiv">
        <title>Chromosome-level reference genome of the European wasp spider Argiope bruennichi: a resource for studies on range expansion and evolutionary adaptation.</title>
        <authorList>
            <person name="Sheffer M.M."/>
            <person name="Hoppe A."/>
            <person name="Krehenwinkel H."/>
            <person name="Uhl G."/>
            <person name="Kuss A.W."/>
            <person name="Jensen L."/>
            <person name="Jensen C."/>
            <person name="Gillespie R.G."/>
            <person name="Hoff K.J."/>
            <person name="Prost S."/>
        </authorList>
    </citation>
    <scope>NUCLEOTIDE SEQUENCE</scope>
</reference>
<dbReference type="SMART" id="SM00093">
    <property type="entry name" value="SERPIN"/>
    <property type="match status" value="1"/>
</dbReference>
<keyword evidence="8" id="KW-1185">Reference proteome</keyword>
<dbReference type="SUPFAM" id="SSF56574">
    <property type="entry name" value="Serpins"/>
    <property type="match status" value="1"/>
</dbReference>